<gene>
    <name evidence="1" type="ORF">JHL16_31935</name>
</gene>
<keyword evidence="2" id="KW-1185">Reference proteome</keyword>
<reference evidence="1" key="1">
    <citation type="submission" date="2021-01" db="EMBL/GenBank/DDBJ databases">
        <authorList>
            <person name="Sun Q."/>
        </authorList>
    </citation>
    <scope>NUCLEOTIDE SEQUENCE</scope>
    <source>
        <strain evidence="1">YIM B02566</strain>
    </source>
</reference>
<name>A0ACC5REJ1_9HYPH</name>
<protein>
    <submittedName>
        <fullName evidence="1">DUF1049 domain-containing protein</fullName>
    </submittedName>
</protein>
<organism evidence="1 2">
    <name type="scientific">Taklimakanibacter albus</name>
    <dbReference type="NCBI Taxonomy" id="2800327"/>
    <lineage>
        <taxon>Bacteria</taxon>
        <taxon>Pseudomonadati</taxon>
        <taxon>Pseudomonadota</taxon>
        <taxon>Alphaproteobacteria</taxon>
        <taxon>Hyphomicrobiales</taxon>
        <taxon>Aestuariivirgaceae</taxon>
        <taxon>Taklimakanibacter</taxon>
    </lineage>
</organism>
<accession>A0ACC5REJ1</accession>
<proteinExistence type="predicted"/>
<comment type="caution">
    <text evidence="1">The sequence shown here is derived from an EMBL/GenBank/DDBJ whole genome shotgun (WGS) entry which is preliminary data.</text>
</comment>
<sequence>MTARRIINWAIGVPIVVIVIAFCVANRQWIEVSFDPFSKAAPFATMFIPLWALFFAGIFFGLIAGWIACWFAQGKWRRAARQARADLQGAQDEAQRFKREHQDLLNAPPPPS</sequence>
<dbReference type="Proteomes" id="UP000616151">
    <property type="component" value="Unassembled WGS sequence"/>
</dbReference>
<evidence type="ECO:0000313" key="1">
    <source>
        <dbReference type="EMBL" id="MBK1871020.1"/>
    </source>
</evidence>
<evidence type="ECO:0000313" key="2">
    <source>
        <dbReference type="Proteomes" id="UP000616151"/>
    </source>
</evidence>
<dbReference type="EMBL" id="JAENHL010000008">
    <property type="protein sequence ID" value="MBK1871020.1"/>
    <property type="molecule type" value="Genomic_DNA"/>
</dbReference>